<dbReference type="SMR" id="G3CHF0"/>
<dbReference type="BRENDA" id="3.2.1.81">
    <property type="organism ID" value="6640"/>
</dbReference>
<dbReference type="Pfam" id="PF17992">
    <property type="entry name" value="Agarase_CBM"/>
    <property type="match status" value="1"/>
</dbReference>
<proteinExistence type="predicted"/>
<evidence type="ECO:0000259" key="1">
    <source>
        <dbReference type="Pfam" id="PF17992"/>
    </source>
</evidence>
<dbReference type="InterPro" id="IPR017853">
    <property type="entry name" value="GH"/>
</dbReference>
<reference evidence="2" key="1">
    <citation type="journal article" date="2011" name="Appl. Environ. Microbiol.">
        <title>Cloning, Expression, and Characterization of a New {beta}-Agarase from Vibrio sp. Strain CN41.</title>
        <authorList>
            <person name="Liao L."/>
            <person name="Xu X.W."/>
            <person name="Jiang X.W."/>
            <person name="Cao Y."/>
            <person name="Yi N."/>
            <person name="Huo Y.Y."/>
            <person name="Wu Y.H."/>
            <person name="Zhu X.F."/>
            <person name="Zhang X.Q."/>
            <person name="Wu M."/>
        </authorList>
    </citation>
    <scope>NUCLEOTIDE SEQUENCE</scope>
    <source>
        <strain evidence="2">CN41</strain>
    </source>
</reference>
<evidence type="ECO:0000313" key="2">
    <source>
        <dbReference type="EMBL" id="ADM25828.1"/>
    </source>
</evidence>
<dbReference type="Gene3D" id="2.60.120.430">
    <property type="entry name" value="Galactose-binding lectin"/>
    <property type="match status" value="2"/>
</dbReference>
<name>G3CHF0_9VIBR</name>
<dbReference type="EMBL" id="HM563685">
    <property type="protein sequence ID" value="ADM25828.1"/>
    <property type="molecule type" value="Genomic_DNA"/>
</dbReference>
<protein>
    <submittedName>
        <fullName evidence="2">Aga41A</fullName>
    </submittedName>
</protein>
<dbReference type="InterPro" id="IPR040669">
    <property type="entry name" value="Agarase_CBM"/>
</dbReference>
<sequence length="990" mass="110496">MYCSFYWLSNNYVKERRISVRFNKNTIALAIIANTLAAGSIAATKTPDTSNNETTQQDMSSSVQPVVMTDDGFLSKTANTHTSYNVAGENLEIVFDAISESEANSKWPNMKFRPESGSYDWNTKGGLQLTLENPGDREVRIEMKVADNIGIMGATTHQLDLPIYLPAGKTTTVDFLFNGAEMNIEGYRGGSELDLRNIAEFQFYAVGPIGEQKVVVHDIDFIEHTGDFVLSEARQGQVIEAQIPAILTVTDFESGVEGIVERHSGSNVDIVKSDTGSAIKVHYTTDDDYPTIKFSAGKDGQAWDWSKYGDVALAFDAKNIGDSGMQLFVRVDDALDEKLGGTATGAVNSRTGYVQIPANSEDKYYFTFKDLAEGLDSGMRGEPPKKSFSASQVVFGWGESELDLSNIVSVQLYMMNPQEEATLVIDNLSLIPNLSTDTTRYANLLDEFGQYQEETWPEKITDLDQLKAQAKVDKKLLKNASLMSDRSKFGGWAKGPKLEATGYFRTEKVNDKWALVDPEGYLYFATGVDNIRMDDSYTVTGMDFADAVEADTKGMRPSQVAAERYIDDKRERVEASTHRRGMFDWLPDFNDPLADNYSYTQMVHKGPLKHGEVFSFYSANLQRKYDTDSAQGAIEIWKDVTLARMQNWGFTTFGNWSDPMYRKNGKVPYTAHGWITGDHQRVSTGNDYWGAMHDPFDTNFRVSVAIMAKELGEEVDNDPWCIGYFVDNELSWGNTVNNTNHYALAISGLRASTKESSAKAAFDALLKAKYGSIKKFNAAWGVDVASWDAFAKGFNYQGEYTETVKADLSVLLDAFADKYFAVVSEEMEKVLPNHLYMGVRFSDWGITPEAATAAARYVDVMSYNLYATDLNAKGDWSRLPELDKPSIIGEFHFGSTDSGLFHPGIISSDNQQGRAQSYAKYMESVVDNPYFVGAHWFQYMDSPVTGRAWDGENYNVGFVSVTDTPYEPLVKSAKEINRNLYNRRFGSINK</sequence>
<accession>G3CHF0</accession>
<dbReference type="SUPFAM" id="SSF51445">
    <property type="entry name" value="(Trans)glycosidases"/>
    <property type="match status" value="1"/>
</dbReference>
<feature type="domain" description="Agarase CBM-like" evidence="1">
    <location>
        <begin position="264"/>
        <end position="438"/>
    </location>
</feature>
<dbReference type="AlphaFoldDB" id="G3CHF0"/>
<gene>
    <name evidence="2" type="primary">aga41A</name>
</gene>
<dbReference type="Gene3D" id="3.20.20.80">
    <property type="entry name" value="Glycosidases"/>
    <property type="match status" value="1"/>
</dbReference>
<organism evidence="2">
    <name type="scientific">Vibrio sp. CN41</name>
    <dbReference type="NCBI Taxonomy" id="867884"/>
    <lineage>
        <taxon>Bacteria</taxon>
        <taxon>Pseudomonadati</taxon>
        <taxon>Pseudomonadota</taxon>
        <taxon>Gammaproteobacteria</taxon>
        <taxon>Vibrionales</taxon>
        <taxon>Vibrionaceae</taxon>
        <taxon>Vibrio</taxon>
    </lineage>
</organism>